<feature type="transmembrane region" description="Helical" evidence="1">
    <location>
        <begin position="40"/>
        <end position="57"/>
    </location>
</feature>
<dbReference type="Proteomes" id="UP000184114">
    <property type="component" value="Unassembled WGS sequence"/>
</dbReference>
<reference evidence="3" key="1">
    <citation type="submission" date="2016-11" db="EMBL/GenBank/DDBJ databases">
        <authorList>
            <person name="Varghese N."/>
            <person name="Submissions S."/>
        </authorList>
    </citation>
    <scope>NUCLEOTIDE SEQUENCE [LARGE SCALE GENOMIC DNA]</scope>
    <source>
        <strain evidence="3">DSM 18095</strain>
    </source>
</reference>
<dbReference type="GeneID" id="90994283"/>
<evidence type="ECO:0000313" key="2">
    <source>
        <dbReference type="EMBL" id="SHE76654.1"/>
    </source>
</evidence>
<dbReference type="AlphaFoldDB" id="A0A1M4W5U7"/>
<keyword evidence="1" id="KW-1133">Transmembrane helix</keyword>
<proteinExistence type="predicted"/>
<keyword evidence="3" id="KW-1185">Reference proteome</keyword>
<feature type="transmembrane region" description="Helical" evidence="1">
    <location>
        <begin position="12"/>
        <end position="28"/>
    </location>
</feature>
<dbReference type="EMBL" id="FQTY01000006">
    <property type="protein sequence ID" value="SHE76654.1"/>
    <property type="molecule type" value="Genomic_DNA"/>
</dbReference>
<accession>A0A1M4W5U7</accession>
<organism evidence="2 3">
    <name type="scientific">Tissierella praeacuta DSM 18095</name>
    <dbReference type="NCBI Taxonomy" id="1123404"/>
    <lineage>
        <taxon>Bacteria</taxon>
        <taxon>Bacillati</taxon>
        <taxon>Bacillota</taxon>
        <taxon>Tissierellia</taxon>
        <taxon>Tissierellales</taxon>
        <taxon>Tissierellaceae</taxon>
        <taxon>Tissierella</taxon>
    </lineage>
</organism>
<keyword evidence="1" id="KW-0472">Membrane</keyword>
<evidence type="ECO:0000313" key="3">
    <source>
        <dbReference type="Proteomes" id="UP000184114"/>
    </source>
</evidence>
<gene>
    <name evidence="2" type="ORF">SAMN02745784_01744</name>
</gene>
<dbReference type="STRING" id="1123404.SAMN02745784_01744"/>
<evidence type="ECO:0000256" key="1">
    <source>
        <dbReference type="SAM" id="Phobius"/>
    </source>
</evidence>
<name>A0A1M4W5U7_9FIRM</name>
<dbReference type="RefSeq" id="WP_084725304.1">
    <property type="nucleotide sequence ID" value="NZ_FQTY01000006.1"/>
</dbReference>
<protein>
    <submittedName>
        <fullName evidence="2">Uncharacterized protein</fullName>
    </submittedName>
</protein>
<keyword evidence="1" id="KW-0812">Transmembrane</keyword>
<sequence>MFNEIMSADGLKTFVGLTTAVTVIVQFTKPIVKNTFGDSMVRLYAFFVSLILTLIFTRDTNGIQGIVLSIINAMMITVASMGGYEAISDPMAQKSKK</sequence>
<feature type="transmembrane region" description="Helical" evidence="1">
    <location>
        <begin position="63"/>
        <end position="87"/>
    </location>
</feature>